<dbReference type="InterPro" id="IPR046623">
    <property type="entry name" value="DUF6536"/>
</dbReference>
<dbReference type="PANTHER" id="PTHR35395:SF1">
    <property type="entry name" value="DUF6536 DOMAIN-CONTAINING PROTEIN"/>
    <property type="match status" value="1"/>
</dbReference>
<keyword evidence="4" id="KW-1185">Reference proteome</keyword>
<dbReference type="GeneID" id="63912807"/>
<dbReference type="AlphaFoldDB" id="A0A074W5T0"/>
<feature type="transmembrane region" description="Helical" evidence="1">
    <location>
        <begin position="349"/>
        <end position="370"/>
    </location>
</feature>
<keyword evidence="1" id="KW-0812">Transmembrane</keyword>
<feature type="transmembrane region" description="Helical" evidence="1">
    <location>
        <begin position="551"/>
        <end position="570"/>
    </location>
</feature>
<gene>
    <name evidence="3" type="ORF">M437DRAFT_36378</name>
</gene>
<feature type="transmembrane region" description="Helical" evidence="1">
    <location>
        <begin position="444"/>
        <end position="464"/>
    </location>
</feature>
<keyword evidence="1" id="KW-1133">Transmembrane helix</keyword>
<evidence type="ECO:0000313" key="3">
    <source>
        <dbReference type="EMBL" id="KEQ66944.1"/>
    </source>
</evidence>
<dbReference type="EMBL" id="KL584824">
    <property type="protein sequence ID" value="KEQ66944.1"/>
    <property type="molecule type" value="Genomic_DNA"/>
</dbReference>
<keyword evidence="1" id="KW-0472">Membrane</keyword>
<dbReference type="Proteomes" id="UP000030672">
    <property type="component" value="Unassembled WGS sequence"/>
</dbReference>
<name>A0A074W5T0_AURM1</name>
<feature type="transmembrane region" description="Helical" evidence="1">
    <location>
        <begin position="132"/>
        <end position="149"/>
    </location>
</feature>
<protein>
    <recommendedName>
        <fullName evidence="2">DUF6536 domain-containing protein</fullName>
    </recommendedName>
</protein>
<feature type="transmembrane region" description="Helical" evidence="1">
    <location>
        <begin position="484"/>
        <end position="507"/>
    </location>
</feature>
<accession>A0A074W5T0</accession>
<reference evidence="3 4" key="1">
    <citation type="journal article" date="2014" name="BMC Genomics">
        <title>Genome sequencing of four Aureobasidium pullulans varieties: biotechnological potential, stress tolerance, and description of new species.</title>
        <authorList>
            <person name="Gostin Ar C."/>
            <person name="Ohm R.A."/>
            <person name="Kogej T."/>
            <person name="Sonjak S."/>
            <person name="Turk M."/>
            <person name="Zajc J."/>
            <person name="Zalar P."/>
            <person name="Grube M."/>
            <person name="Sun H."/>
            <person name="Han J."/>
            <person name="Sharma A."/>
            <person name="Chiniquy J."/>
            <person name="Ngan C.Y."/>
            <person name="Lipzen A."/>
            <person name="Barry K."/>
            <person name="Grigoriev I.V."/>
            <person name="Gunde-Cimerman N."/>
        </authorList>
    </citation>
    <scope>NUCLEOTIDE SEQUENCE [LARGE SCALE GENOMIC DNA]</scope>
    <source>
        <strain evidence="3 4">CBS 110374</strain>
    </source>
</reference>
<evidence type="ECO:0000259" key="2">
    <source>
        <dbReference type="Pfam" id="PF20163"/>
    </source>
</evidence>
<evidence type="ECO:0000313" key="4">
    <source>
        <dbReference type="Proteomes" id="UP000030672"/>
    </source>
</evidence>
<evidence type="ECO:0000256" key="1">
    <source>
        <dbReference type="SAM" id="Phobius"/>
    </source>
</evidence>
<organism evidence="3 4">
    <name type="scientific">Aureobasidium melanogenum (strain CBS 110374)</name>
    <name type="common">Aureobasidium pullulans var. melanogenum</name>
    <dbReference type="NCBI Taxonomy" id="1043003"/>
    <lineage>
        <taxon>Eukaryota</taxon>
        <taxon>Fungi</taxon>
        <taxon>Dikarya</taxon>
        <taxon>Ascomycota</taxon>
        <taxon>Pezizomycotina</taxon>
        <taxon>Dothideomycetes</taxon>
        <taxon>Dothideomycetidae</taxon>
        <taxon>Dothideales</taxon>
        <taxon>Saccotheciaceae</taxon>
        <taxon>Aureobasidium</taxon>
    </lineage>
</organism>
<dbReference type="RefSeq" id="XP_040883967.1">
    <property type="nucleotide sequence ID" value="XM_041019434.1"/>
</dbReference>
<dbReference type="STRING" id="1043003.A0A074W5T0"/>
<feature type="transmembrane region" description="Helical" evidence="1">
    <location>
        <begin position="20"/>
        <end position="46"/>
    </location>
</feature>
<feature type="transmembrane region" description="Helical" evidence="1">
    <location>
        <begin position="590"/>
        <end position="614"/>
    </location>
</feature>
<dbReference type="Pfam" id="PF20163">
    <property type="entry name" value="DUF6536"/>
    <property type="match status" value="1"/>
</dbReference>
<proteinExistence type="predicted"/>
<sequence length="668" mass="74146">MDDGRERLIHHVSVTHRHPTWRIIVIVNTIFAGLSLVTYLAFLIWIHNNLHLINGVARLFSGTCYQASRTGAYADFAACTFGVLLFAAGSHGVQLLLSPTREEVENAHSRDRWVHIGIGGLRNMKWVSKRRLLRAILLAATSILLPLLHNCMIFKTLATTDRVASLVTADYLKGSRLDAASEQSIFLTKAEQYHTVSLSAKLALTTINFDTLLEQMRVESTSLIRLSPAECRTAYSSLQMPPRFSNVLLISSSNASNTLDGLVDCELQYPEMVASPKYQGVHEIDWFNTNGLASVFHKNCLDTDFDFGTDDVWHVPVWDYYCTAISYPVEYCLAQTFEPECGVGIDTRVLVGIIVCLFVELVCLASLVSIRFQPFATVGDAVASFLTHPDSSTSRNGILAIPSVHAPESKFDKFGFRRSDKDISMWRRKWPVWRAAIDTETCALSINCLFLAFFAFATAVLIVYNNDELSNYRSITLRTPTSNQGLLANLLGLGSIHLAISMTYLLYNHLWSRMLAAAELNAFVKIRGRLRVTLPVQDAQSTYHLSIKPRFSAILIIALILIHFFTTRALNVVAIQTYDIMGKYSHQRITYGISTASGVLALGLGFLMLCALTFGLERRLHPAMPVLGTCSMAISAACHADNIVMSLVQVGYGKNARTGKMSFLNYGG</sequence>
<feature type="domain" description="DUF6536" evidence="2">
    <location>
        <begin position="21"/>
        <end position="172"/>
    </location>
</feature>
<dbReference type="PANTHER" id="PTHR35395">
    <property type="entry name" value="DUF6536 DOMAIN-CONTAINING PROTEIN"/>
    <property type="match status" value="1"/>
</dbReference>
<dbReference type="HOGENOM" id="CLU_010112_0_1_1"/>